<dbReference type="AlphaFoldDB" id="A0A0D7AWT1"/>
<feature type="compositionally biased region" description="Polar residues" evidence="1">
    <location>
        <begin position="223"/>
        <end position="235"/>
    </location>
</feature>
<name>A0A0D7AWT1_9AGAR</name>
<feature type="transmembrane region" description="Helical" evidence="2">
    <location>
        <begin position="20"/>
        <end position="40"/>
    </location>
</feature>
<accession>A0A0D7AWT1</accession>
<gene>
    <name evidence="3" type="ORF">CYLTODRAFT_383608</name>
</gene>
<keyword evidence="2" id="KW-1133">Transmembrane helix</keyword>
<evidence type="ECO:0000313" key="3">
    <source>
        <dbReference type="EMBL" id="KIY62455.1"/>
    </source>
</evidence>
<dbReference type="Proteomes" id="UP000054007">
    <property type="component" value="Unassembled WGS sequence"/>
</dbReference>
<sequence>MAKVREYVCCALPMINAGIYFTLIWQIIAALVVGVLALATPDIVGAATPAFCHVVLGIICLVCAAIQVIGLIGIAKEKAGLFRRYLALHTLSMLAAFAVAAAWIVWGGLKLDDAKSECRETFYDTSDSDQASQANTLCNVFAYVDIGIMAGLWVWMAIMQGYLYFVLHSYSSQQVEDHAKYDALNESARAFNDAIPMKTRGGDAYNPRPSTDTEAYGHRRQDSGLSMSDVMSQPVHQPLDTVSEYSRRSPPPVGTAAPRYSDEERRR</sequence>
<dbReference type="STRING" id="1314674.A0A0D7AWT1"/>
<dbReference type="OrthoDB" id="2552042at2759"/>
<feature type="transmembrane region" description="Helical" evidence="2">
    <location>
        <begin position="140"/>
        <end position="165"/>
    </location>
</feature>
<reference evidence="3 4" key="1">
    <citation type="journal article" date="2015" name="Fungal Genet. Biol.">
        <title>Evolution of novel wood decay mechanisms in Agaricales revealed by the genome sequences of Fistulina hepatica and Cylindrobasidium torrendii.</title>
        <authorList>
            <person name="Floudas D."/>
            <person name="Held B.W."/>
            <person name="Riley R."/>
            <person name="Nagy L.G."/>
            <person name="Koehler G."/>
            <person name="Ransdell A.S."/>
            <person name="Younus H."/>
            <person name="Chow J."/>
            <person name="Chiniquy J."/>
            <person name="Lipzen A."/>
            <person name="Tritt A."/>
            <person name="Sun H."/>
            <person name="Haridas S."/>
            <person name="LaButti K."/>
            <person name="Ohm R.A."/>
            <person name="Kues U."/>
            <person name="Blanchette R.A."/>
            <person name="Grigoriev I.V."/>
            <person name="Minto R.E."/>
            <person name="Hibbett D.S."/>
        </authorList>
    </citation>
    <scope>NUCLEOTIDE SEQUENCE [LARGE SCALE GENOMIC DNA]</scope>
    <source>
        <strain evidence="3 4">FP15055 ss-10</strain>
    </source>
</reference>
<organism evidence="3 4">
    <name type="scientific">Cylindrobasidium torrendii FP15055 ss-10</name>
    <dbReference type="NCBI Taxonomy" id="1314674"/>
    <lineage>
        <taxon>Eukaryota</taxon>
        <taxon>Fungi</taxon>
        <taxon>Dikarya</taxon>
        <taxon>Basidiomycota</taxon>
        <taxon>Agaricomycotina</taxon>
        <taxon>Agaricomycetes</taxon>
        <taxon>Agaricomycetidae</taxon>
        <taxon>Agaricales</taxon>
        <taxon>Marasmiineae</taxon>
        <taxon>Physalacriaceae</taxon>
        <taxon>Cylindrobasidium</taxon>
    </lineage>
</organism>
<keyword evidence="2" id="KW-0812">Transmembrane</keyword>
<proteinExistence type="predicted"/>
<keyword evidence="2" id="KW-0472">Membrane</keyword>
<feature type="transmembrane region" description="Helical" evidence="2">
    <location>
        <begin position="86"/>
        <end position="106"/>
    </location>
</feature>
<evidence type="ECO:0000256" key="2">
    <source>
        <dbReference type="SAM" id="Phobius"/>
    </source>
</evidence>
<evidence type="ECO:0000256" key="1">
    <source>
        <dbReference type="SAM" id="MobiDB-lite"/>
    </source>
</evidence>
<dbReference type="EMBL" id="KN880783">
    <property type="protein sequence ID" value="KIY62455.1"/>
    <property type="molecule type" value="Genomic_DNA"/>
</dbReference>
<keyword evidence="4" id="KW-1185">Reference proteome</keyword>
<protein>
    <submittedName>
        <fullName evidence="3">Uncharacterized protein</fullName>
    </submittedName>
</protein>
<feature type="transmembrane region" description="Helical" evidence="2">
    <location>
        <begin position="46"/>
        <end position="74"/>
    </location>
</feature>
<evidence type="ECO:0000313" key="4">
    <source>
        <dbReference type="Proteomes" id="UP000054007"/>
    </source>
</evidence>
<feature type="region of interest" description="Disordered" evidence="1">
    <location>
        <begin position="198"/>
        <end position="267"/>
    </location>
</feature>